<keyword evidence="10 17" id="KW-1133">Transmembrane helix</keyword>
<reference evidence="20" key="2">
    <citation type="journal article" date="2007" name="PLoS Biol.">
        <title>Survey sequencing and comparative analysis of the elephant shark (Callorhinchus milii) genome.</title>
        <authorList>
            <person name="Venkatesh B."/>
            <person name="Kirkness E.F."/>
            <person name="Loh Y.H."/>
            <person name="Halpern A.L."/>
            <person name="Lee A.P."/>
            <person name="Johnson J."/>
            <person name="Dandona N."/>
            <person name="Viswanathan L.D."/>
            <person name="Tay A."/>
            <person name="Venter J.C."/>
            <person name="Strausberg R.L."/>
            <person name="Brenner S."/>
        </authorList>
    </citation>
    <scope>NUCLEOTIDE SEQUENCE [LARGE SCALE GENOMIC DNA]</scope>
</reference>
<feature type="transmembrane region" description="Helical" evidence="17">
    <location>
        <begin position="603"/>
        <end position="622"/>
    </location>
</feature>
<dbReference type="FunFam" id="2.60.40.60:FF:000017">
    <property type="entry name" value="Cadherin 24"/>
    <property type="match status" value="1"/>
</dbReference>
<dbReference type="PRINTS" id="PR00205">
    <property type="entry name" value="CADHERIN"/>
</dbReference>
<keyword evidence="12" id="KW-0325">Glycoprotein</keyword>
<evidence type="ECO:0000256" key="5">
    <source>
        <dbReference type="ARBA" id="ARBA00022723"/>
    </source>
</evidence>
<dbReference type="FunFam" id="2.60.40.60:FF:000012">
    <property type="entry name" value="Cadherin 24"/>
    <property type="match status" value="1"/>
</dbReference>
<feature type="domain" description="Cadherin" evidence="18">
    <location>
        <begin position="71"/>
        <end position="151"/>
    </location>
</feature>
<keyword evidence="5" id="KW-0479">Metal-binding</keyword>
<dbReference type="Ensembl" id="ENSCMIT00000035840.1">
    <property type="protein sequence ID" value="ENSCMIP00000035314.1"/>
    <property type="gene ID" value="ENSCMIG00000014918.1"/>
</dbReference>
<feature type="domain" description="Cadherin" evidence="18">
    <location>
        <begin position="257"/>
        <end position="371"/>
    </location>
</feature>
<dbReference type="FunFam" id="2.60.40.60:FF:000009">
    <property type="entry name" value="Cadherin 24"/>
    <property type="match status" value="1"/>
</dbReference>
<feature type="domain" description="Cadherin" evidence="18">
    <location>
        <begin position="372"/>
        <end position="476"/>
    </location>
</feature>
<dbReference type="PROSITE" id="PS00232">
    <property type="entry name" value="CADHERIN_1"/>
    <property type="match status" value="2"/>
</dbReference>
<comment type="subcellular location">
    <subcellularLocation>
        <location evidence="1 16">Cell membrane</location>
        <topology evidence="1 16">Single-pass type I membrane protein</topology>
    </subcellularLocation>
</comment>
<dbReference type="GO" id="GO:0007156">
    <property type="term" value="P:homophilic cell adhesion via plasma membrane adhesion molecules"/>
    <property type="evidence" value="ECO:0007669"/>
    <property type="project" value="InterPro"/>
</dbReference>
<dbReference type="PANTHER" id="PTHR24027:SF84">
    <property type="entry name" value="CADHERIN-20"/>
    <property type="match status" value="1"/>
</dbReference>
<keyword evidence="20" id="KW-1185">Reference proteome</keyword>
<dbReference type="PROSITE" id="PS50268">
    <property type="entry name" value="CADHERIN_2"/>
    <property type="match status" value="5"/>
</dbReference>
<sequence>SSYNHFSQILSCPHLIELAQVSEVQPTTAMDYSQQNKMSHRRVRRGWVWNQFFVLEEYTGTEPLYVGKLHSDMDRGEGSVRYILSGDGAGTVFTIDDTTGDIHAIQRLDREQKTHYTLHAQALNRKTGRPLEPESEFIIKIQDINDNEPKFLDGPYVATVPEMSPMGTSVIQITASDADDPTYGNSARVVYSILKGQPYFSVEPRTGIIRTALANMDREINARYQVIVQAKDMGGQMGGLSGSTTVNITLSDVNDNPPHFSQSDVLESALVGSEVGRLFAEDADEGVNAEMSYSFVEGDGMNVFDITTDQSNQVGIIILSKTLDFETKDSYMLMVEGTNSHLDLRFLNFGPFRDTARVRLTIEDVDEPPVFDAAFYFVEVYEDVTIGTPIQTVSAKDPDAAANSIRYSIDRASDPARFFYIDIASGALMTAKSLDREELSWHNITVLAMEMKNPTQIGSVSVTIKVLDINDNPPMFVKDSEAYVCENAKPGQLIQMVSAVDKDNPQGGHHFYYGLAPEVANNPNFTVRDNQDNTAWILTRRSGFRHQEQGTYYLPILIADSGLPMQSSTSTLTIRVCGCDSDGNVRTCNVEAYSLPVSMSRGALIAILACIFILLVLVLFILTMRKHKKQPLIFDEEENVHENIVRYDDEGGGEEDTEAFDIAAMWNPREVQLLKSRRDMVPEIESLSKYVLQSGVGDNNVHNYILAKLHEANTDPCAPPFDSLQTYAFEGNGSVVESLSSLESATTDSDLNYDYLSDWGPRFKKLADMYATAEDDEDSL</sequence>
<dbReference type="SMART" id="SM00112">
    <property type="entry name" value="CA"/>
    <property type="match status" value="5"/>
</dbReference>
<dbReference type="GO" id="GO:0016339">
    <property type="term" value="P:calcium-dependent cell-cell adhesion via plasma membrane cell adhesion molecules"/>
    <property type="evidence" value="ECO:0007669"/>
    <property type="project" value="TreeGrafter"/>
</dbReference>
<evidence type="ECO:0000256" key="11">
    <source>
        <dbReference type="ARBA" id="ARBA00023136"/>
    </source>
</evidence>
<dbReference type="FunFam" id="4.10.900.10:FF:000001">
    <property type="entry name" value="Cadherin 2"/>
    <property type="match status" value="1"/>
</dbReference>
<dbReference type="GO" id="GO:0005509">
    <property type="term" value="F:calcium ion binding"/>
    <property type="evidence" value="ECO:0007669"/>
    <property type="project" value="UniProtKB-UniRule"/>
</dbReference>
<evidence type="ECO:0000256" key="3">
    <source>
        <dbReference type="ARBA" id="ARBA00022685"/>
    </source>
</evidence>
<dbReference type="Gene3D" id="4.10.900.10">
    <property type="entry name" value="TCF3-CBD (Catenin binding domain)"/>
    <property type="match status" value="1"/>
</dbReference>
<evidence type="ECO:0000259" key="18">
    <source>
        <dbReference type="PROSITE" id="PS50268"/>
    </source>
</evidence>
<keyword evidence="6" id="KW-0732">Signal</keyword>
<evidence type="ECO:0000256" key="9">
    <source>
        <dbReference type="ARBA" id="ARBA00022889"/>
    </source>
</evidence>
<evidence type="ECO:0000256" key="4">
    <source>
        <dbReference type="ARBA" id="ARBA00022692"/>
    </source>
</evidence>
<dbReference type="SUPFAM" id="SSF49313">
    <property type="entry name" value="Cadherin-like"/>
    <property type="match status" value="5"/>
</dbReference>
<gene>
    <name evidence="19" type="primary">LOC103179934</name>
</gene>
<dbReference type="GO" id="GO:0016477">
    <property type="term" value="P:cell migration"/>
    <property type="evidence" value="ECO:0007669"/>
    <property type="project" value="TreeGrafter"/>
</dbReference>
<feature type="domain" description="Cadherin" evidence="18">
    <location>
        <begin position="152"/>
        <end position="260"/>
    </location>
</feature>
<dbReference type="Gene3D" id="2.60.40.60">
    <property type="entry name" value="Cadherins"/>
    <property type="match status" value="5"/>
</dbReference>
<name>A0A4W3IXG5_CALMI</name>
<reference evidence="20" key="1">
    <citation type="journal article" date="2006" name="Science">
        <title>Ancient noncoding elements conserved in the human genome.</title>
        <authorList>
            <person name="Venkatesh B."/>
            <person name="Kirkness E.F."/>
            <person name="Loh Y.H."/>
            <person name="Halpern A.L."/>
            <person name="Lee A.P."/>
            <person name="Johnson J."/>
            <person name="Dandona N."/>
            <person name="Viswanathan L.D."/>
            <person name="Tay A."/>
            <person name="Venter J.C."/>
            <person name="Strausberg R.L."/>
            <person name="Brenner S."/>
        </authorList>
    </citation>
    <scope>NUCLEOTIDE SEQUENCE [LARGE SCALE GENOMIC DNA]</scope>
</reference>
<evidence type="ECO:0000256" key="1">
    <source>
        <dbReference type="ARBA" id="ARBA00004251"/>
    </source>
</evidence>
<organism evidence="19 20">
    <name type="scientific">Callorhinchus milii</name>
    <name type="common">Ghost shark</name>
    <dbReference type="NCBI Taxonomy" id="7868"/>
    <lineage>
        <taxon>Eukaryota</taxon>
        <taxon>Metazoa</taxon>
        <taxon>Chordata</taxon>
        <taxon>Craniata</taxon>
        <taxon>Vertebrata</taxon>
        <taxon>Chondrichthyes</taxon>
        <taxon>Holocephali</taxon>
        <taxon>Chimaeriformes</taxon>
        <taxon>Callorhinchidae</taxon>
        <taxon>Callorhinchus</taxon>
    </lineage>
</organism>
<evidence type="ECO:0000313" key="19">
    <source>
        <dbReference type="Ensembl" id="ENSCMIP00000035314.1"/>
    </source>
</evidence>
<dbReference type="InterPro" id="IPR020894">
    <property type="entry name" value="Cadherin_CS"/>
</dbReference>
<dbReference type="InterPro" id="IPR015919">
    <property type="entry name" value="Cadherin-like_sf"/>
</dbReference>
<reference evidence="19" key="5">
    <citation type="submission" date="2025-09" db="UniProtKB">
        <authorList>
            <consortium name="Ensembl"/>
        </authorList>
    </citation>
    <scope>IDENTIFICATION</scope>
</reference>
<keyword evidence="7" id="KW-0677">Repeat</keyword>
<dbReference type="GO" id="GO:0005912">
    <property type="term" value="C:adherens junction"/>
    <property type="evidence" value="ECO:0007669"/>
    <property type="project" value="TreeGrafter"/>
</dbReference>
<dbReference type="InterPro" id="IPR000233">
    <property type="entry name" value="Cadherin_Y-type_LIR"/>
</dbReference>
<evidence type="ECO:0000256" key="6">
    <source>
        <dbReference type="ARBA" id="ARBA00022729"/>
    </source>
</evidence>
<accession>A0A4W3IXG5</accession>
<evidence type="ECO:0000256" key="13">
    <source>
        <dbReference type="ARBA" id="ARBA00037319"/>
    </source>
</evidence>
<dbReference type="GO" id="GO:0034332">
    <property type="term" value="P:adherens junction organization"/>
    <property type="evidence" value="ECO:0007669"/>
    <property type="project" value="TreeGrafter"/>
</dbReference>
<dbReference type="GO" id="GO:0000902">
    <property type="term" value="P:cell morphogenesis"/>
    <property type="evidence" value="ECO:0007669"/>
    <property type="project" value="TreeGrafter"/>
</dbReference>
<keyword evidence="4 16" id="KW-0812">Transmembrane</keyword>
<dbReference type="GeneTree" id="ENSGT00940000158167"/>
<feature type="domain" description="Cadherin" evidence="18">
    <location>
        <begin position="484"/>
        <end position="598"/>
    </location>
</feature>
<keyword evidence="11 17" id="KW-0472">Membrane</keyword>
<evidence type="ECO:0000256" key="14">
    <source>
        <dbReference type="ARBA" id="ARBA00040456"/>
    </source>
</evidence>
<dbReference type="CDD" id="cd11304">
    <property type="entry name" value="Cadherin_repeat"/>
    <property type="match status" value="5"/>
</dbReference>
<dbReference type="InterPro" id="IPR039808">
    <property type="entry name" value="Cadherin"/>
</dbReference>
<evidence type="ECO:0000256" key="15">
    <source>
        <dbReference type="PROSITE-ProRule" id="PRU00043"/>
    </source>
</evidence>
<dbReference type="Pfam" id="PF00028">
    <property type="entry name" value="Cadherin"/>
    <property type="match status" value="5"/>
</dbReference>
<dbReference type="FunFam" id="2.60.40.60:FF:000008">
    <property type="entry name" value="Cadherin 24"/>
    <property type="match status" value="1"/>
</dbReference>
<dbReference type="InterPro" id="IPR027397">
    <property type="entry name" value="Catenin-bd_sf"/>
</dbReference>
<keyword evidence="8 15" id="KW-0106">Calcium</keyword>
<evidence type="ECO:0000256" key="10">
    <source>
        <dbReference type="ARBA" id="ARBA00022989"/>
    </source>
</evidence>
<keyword evidence="3" id="KW-0165">Cleavage on pair of basic residues</keyword>
<dbReference type="GO" id="GO:0045296">
    <property type="term" value="F:cadherin binding"/>
    <property type="evidence" value="ECO:0007669"/>
    <property type="project" value="TreeGrafter"/>
</dbReference>
<protein>
    <recommendedName>
        <fullName evidence="14">Cadherin-20</fullName>
    </recommendedName>
</protein>
<dbReference type="AlphaFoldDB" id="A0A4W3IXG5"/>
<keyword evidence="2" id="KW-1003">Cell membrane</keyword>
<dbReference type="InterPro" id="IPR002126">
    <property type="entry name" value="Cadherin-like_dom"/>
</dbReference>
<reference evidence="19" key="4">
    <citation type="submission" date="2025-08" db="UniProtKB">
        <authorList>
            <consortium name="Ensembl"/>
        </authorList>
    </citation>
    <scope>IDENTIFICATION</scope>
</reference>
<evidence type="ECO:0000256" key="17">
    <source>
        <dbReference type="SAM" id="Phobius"/>
    </source>
</evidence>
<dbReference type="Proteomes" id="UP000314986">
    <property type="component" value="Unassembled WGS sequence"/>
</dbReference>
<evidence type="ECO:0000256" key="12">
    <source>
        <dbReference type="ARBA" id="ARBA00023180"/>
    </source>
</evidence>
<proteinExistence type="predicted"/>
<evidence type="ECO:0000256" key="16">
    <source>
        <dbReference type="RuleBase" id="RU003318"/>
    </source>
</evidence>
<evidence type="ECO:0000313" key="20">
    <source>
        <dbReference type="Proteomes" id="UP000314986"/>
    </source>
</evidence>
<dbReference type="GO" id="GO:0008013">
    <property type="term" value="F:beta-catenin binding"/>
    <property type="evidence" value="ECO:0007669"/>
    <property type="project" value="TreeGrafter"/>
</dbReference>
<evidence type="ECO:0000256" key="7">
    <source>
        <dbReference type="ARBA" id="ARBA00022737"/>
    </source>
</evidence>
<evidence type="ECO:0000256" key="2">
    <source>
        <dbReference type="ARBA" id="ARBA00022475"/>
    </source>
</evidence>
<dbReference type="Pfam" id="PF01049">
    <property type="entry name" value="CADH_Y-type_LIR"/>
    <property type="match status" value="1"/>
</dbReference>
<dbReference type="GO" id="GO:0007043">
    <property type="term" value="P:cell-cell junction assembly"/>
    <property type="evidence" value="ECO:0007669"/>
    <property type="project" value="TreeGrafter"/>
</dbReference>
<dbReference type="GO" id="GO:0044331">
    <property type="term" value="P:cell-cell adhesion mediated by cadherin"/>
    <property type="evidence" value="ECO:0007669"/>
    <property type="project" value="TreeGrafter"/>
</dbReference>
<dbReference type="GO" id="GO:0016342">
    <property type="term" value="C:catenin complex"/>
    <property type="evidence" value="ECO:0007669"/>
    <property type="project" value="TreeGrafter"/>
</dbReference>
<dbReference type="PANTHER" id="PTHR24027">
    <property type="entry name" value="CADHERIN-23"/>
    <property type="match status" value="1"/>
</dbReference>
<dbReference type="FunFam" id="2.60.40.60:FF:000014">
    <property type="entry name" value="Cadherin 8"/>
    <property type="match status" value="1"/>
</dbReference>
<comment type="function">
    <text evidence="13">Cadherins are calcium-dependent cell adhesion proteins. They preferentially interact with themselves in a homophilic manner in connecting cells; cadherins may thus contribute to the sorting of heterogeneous cell types.</text>
</comment>
<keyword evidence="9 16" id="KW-0130">Cell adhesion</keyword>
<evidence type="ECO:0000256" key="8">
    <source>
        <dbReference type="ARBA" id="ARBA00022837"/>
    </source>
</evidence>
<reference evidence="20" key="3">
    <citation type="journal article" date="2014" name="Nature">
        <title>Elephant shark genome provides unique insights into gnathostome evolution.</title>
        <authorList>
            <consortium name="International Elephant Shark Genome Sequencing Consortium"/>
            <person name="Venkatesh B."/>
            <person name="Lee A.P."/>
            <person name="Ravi V."/>
            <person name="Maurya A.K."/>
            <person name="Lian M.M."/>
            <person name="Swann J.B."/>
            <person name="Ohta Y."/>
            <person name="Flajnik M.F."/>
            <person name="Sutoh Y."/>
            <person name="Kasahara M."/>
            <person name="Hoon S."/>
            <person name="Gangu V."/>
            <person name="Roy S.W."/>
            <person name="Irimia M."/>
            <person name="Korzh V."/>
            <person name="Kondrychyn I."/>
            <person name="Lim Z.W."/>
            <person name="Tay B.H."/>
            <person name="Tohari S."/>
            <person name="Kong K.W."/>
            <person name="Ho S."/>
            <person name="Lorente-Galdos B."/>
            <person name="Quilez J."/>
            <person name="Marques-Bonet T."/>
            <person name="Raney B.J."/>
            <person name="Ingham P.W."/>
            <person name="Tay A."/>
            <person name="Hillier L.W."/>
            <person name="Minx P."/>
            <person name="Boehm T."/>
            <person name="Wilson R.K."/>
            <person name="Brenner S."/>
            <person name="Warren W.C."/>
        </authorList>
    </citation>
    <scope>NUCLEOTIDE SEQUENCE [LARGE SCALE GENOMIC DNA]</scope>
</reference>